<dbReference type="InterPro" id="IPR009908">
    <property type="entry name" value="Methylamine_util_MauE"/>
</dbReference>
<keyword evidence="2 5" id="KW-0812">Transmembrane</keyword>
<keyword evidence="3 5" id="KW-1133">Transmembrane helix</keyword>
<evidence type="ECO:0000256" key="2">
    <source>
        <dbReference type="ARBA" id="ARBA00022692"/>
    </source>
</evidence>
<comment type="caution">
    <text evidence="7">The sequence shown here is derived from an EMBL/GenBank/DDBJ whole genome shotgun (WGS) entry which is preliminary data.</text>
</comment>
<proteinExistence type="predicted"/>
<evidence type="ECO:0000313" key="8">
    <source>
        <dbReference type="Proteomes" id="UP001597438"/>
    </source>
</evidence>
<evidence type="ECO:0000256" key="1">
    <source>
        <dbReference type="ARBA" id="ARBA00004141"/>
    </source>
</evidence>
<evidence type="ECO:0000256" key="4">
    <source>
        <dbReference type="ARBA" id="ARBA00023136"/>
    </source>
</evidence>
<feature type="transmembrane region" description="Helical" evidence="5">
    <location>
        <begin position="81"/>
        <end position="100"/>
    </location>
</feature>
<feature type="transmembrane region" description="Helical" evidence="5">
    <location>
        <begin position="7"/>
        <end position="24"/>
    </location>
</feature>
<dbReference type="NCBIfam" id="NF045576">
    <property type="entry name" value="BT_3928_fam"/>
    <property type="match status" value="1"/>
</dbReference>
<protein>
    <submittedName>
        <fullName evidence="7">BT_3928 family protein</fullName>
    </submittedName>
</protein>
<accession>A0ABW5X5X4</accession>
<feature type="transmembrane region" description="Helical" evidence="5">
    <location>
        <begin position="149"/>
        <end position="169"/>
    </location>
</feature>
<feature type="transmembrane region" description="Helical" evidence="5">
    <location>
        <begin position="120"/>
        <end position="137"/>
    </location>
</feature>
<sequence length="365" mass="41879">MKVIVNISRILVGILFIFSGFIKLNDPVGFSYKLQEYFSAPVLDLPSLIPFALIIAIVIVIFELVLGVMLLIGYAPKFTTWCLLLMIIFFTFLTFYSAYFNKVTDCGCFGDAIPLTPWESFYKDCILFVLILILFFNRKYIEPLFQTAFHKWLIFASFILSFGYSYHVLMHLPVFDFRPYKIGKNITEQMTIPEGAPEAQYEYSWKFKVNGKEQIITNRGAYPQIDGEFIDVETTQVTEGYEPPIHDFIIESPEGTITAEVLEKEKLVLIIAYNLRNSEAEGMEAVKKLSDRALKAGYEVIGLSASGDDLKQKVKEKYNFDFDFYLTDETALKTIIRSNPGILVLNKGTITQKKHWFDAEDIELE</sequence>
<dbReference type="Proteomes" id="UP001597438">
    <property type="component" value="Unassembled WGS sequence"/>
</dbReference>
<dbReference type="Pfam" id="PF07291">
    <property type="entry name" value="MauE"/>
    <property type="match status" value="1"/>
</dbReference>
<feature type="domain" description="Methylamine utilisation protein MauE" evidence="6">
    <location>
        <begin position="1"/>
        <end position="136"/>
    </location>
</feature>
<dbReference type="EMBL" id="JBHUOJ010000026">
    <property type="protein sequence ID" value="MFD2833922.1"/>
    <property type="molecule type" value="Genomic_DNA"/>
</dbReference>
<dbReference type="RefSeq" id="WP_251739201.1">
    <property type="nucleotide sequence ID" value="NZ_JBHUOJ010000026.1"/>
</dbReference>
<gene>
    <name evidence="7" type="ORF">ACFSYS_11535</name>
</gene>
<reference evidence="8" key="1">
    <citation type="journal article" date="2019" name="Int. J. Syst. Evol. Microbiol.">
        <title>The Global Catalogue of Microorganisms (GCM) 10K type strain sequencing project: providing services to taxonomists for standard genome sequencing and annotation.</title>
        <authorList>
            <consortium name="The Broad Institute Genomics Platform"/>
            <consortium name="The Broad Institute Genome Sequencing Center for Infectious Disease"/>
            <person name="Wu L."/>
            <person name="Ma J."/>
        </authorList>
    </citation>
    <scope>NUCLEOTIDE SEQUENCE [LARGE SCALE GENOMIC DNA]</scope>
    <source>
        <strain evidence="8">KCTC 52925</strain>
    </source>
</reference>
<evidence type="ECO:0000256" key="5">
    <source>
        <dbReference type="SAM" id="Phobius"/>
    </source>
</evidence>
<evidence type="ECO:0000256" key="3">
    <source>
        <dbReference type="ARBA" id="ARBA00022989"/>
    </source>
</evidence>
<comment type="subcellular location">
    <subcellularLocation>
        <location evidence="1">Membrane</location>
        <topology evidence="1">Multi-pass membrane protein</topology>
    </subcellularLocation>
</comment>
<organism evidence="7 8">
    <name type="scientific">Christiangramia antarctica</name>
    <dbReference type="NCBI Taxonomy" id="2058158"/>
    <lineage>
        <taxon>Bacteria</taxon>
        <taxon>Pseudomonadati</taxon>
        <taxon>Bacteroidota</taxon>
        <taxon>Flavobacteriia</taxon>
        <taxon>Flavobacteriales</taxon>
        <taxon>Flavobacteriaceae</taxon>
        <taxon>Christiangramia</taxon>
    </lineage>
</organism>
<name>A0ABW5X5X4_9FLAO</name>
<evidence type="ECO:0000259" key="6">
    <source>
        <dbReference type="Pfam" id="PF07291"/>
    </source>
</evidence>
<feature type="transmembrane region" description="Helical" evidence="5">
    <location>
        <begin position="48"/>
        <end position="74"/>
    </location>
</feature>
<evidence type="ECO:0000313" key="7">
    <source>
        <dbReference type="EMBL" id="MFD2833922.1"/>
    </source>
</evidence>
<keyword evidence="4 5" id="KW-0472">Membrane</keyword>
<keyword evidence="8" id="KW-1185">Reference proteome</keyword>